<sequence length="313" mass="34895">MNMLLDRIKFDWILGFDFRNNDCSLQLQSKTCVDDHQSANQTLFCDFPVGSGGGGNSRKRPEIDMNQSMSLLQQQQFYNPNIDVSTGLRLAFHDQQKLQQHSLSSQCSVLSFISDELSTQIDQQRDEIDQFLHVQGEEFRRMLANKRQMHYCALLRAAEESVSSRMRDKEAEAEQAKRRNAELEARAAHLSAEAQIWQARARAHEAEAVALQSQLQQAIVGQRVRGSCLAEREGVRLGCASDDPEDAESAYIDPERVVLASGPGCKACGKRVASVVLLPCRHLCVCSECDGVVSACPSCLSFRTSSIQVYMSS</sequence>
<dbReference type="InterPro" id="IPR001841">
    <property type="entry name" value="Znf_RING"/>
</dbReference>
<keyword evidence="5" id="KW-0175">Coiled coil</keyword>
<dbReference type="Pfam" id="PF13920">
    <property type="entry name" value="zf-C3HC4_3"/>
    <property type="match status" value="1"/>
</dbReference>
<gene>
    <name evidence="7" type="ORF">E3N88_26935</name>
</gene>
<dbReference type="PIRSF" id="PIRSF036836">
    <property type="entry name" value="RNase_bind_SBP1"/>
    <property type="match status" value="1"/>
</dbReference>
<dbReference type="InterPro" id="IPR013083">
    <property type="entry name" value="Znf_RING/FYVE/PHD"/>
</dbReference>
<evidence type="ECO:0000256" key="1">
    <source>
        <dbReference type="ARBA" id="ARBA00022723"/>
    </source>
</evidence>
<dbReference type="FunFam" id="3.30.40.10:FF:000239">
    <property type="entry name" value="probable BOI-related E3 ubiquitin-protein ligase 2"/>
    <property type="match status" value="1"/>
</dbReference>
<keyword evidence="3" id="KW-0862">Zinc</keyword>
<keyword evidence="1" id="KW-0479">Metal-binding</keyword>
<feature type="domain" description="RING-type" evidence="6">
    <location>
        <begin position="265"/>
        <end position="299"/>
    </location>
</feature>
<dbReference type="GO" id="GO:0004842">
    <property type="term" value="F:ubiquitin-protein transferase activity"/>
    <property type="evidence" value="ECO:0007669"/>
    <property type="project" value="TreeGrafter"/>
</dbReference>
<evidence type="ECO:0000256" key="3">
    <source>
        <dbReference type="ARBA" id="ARBA00022833"/>
    </source>
</evidence>
<feature type="coiled-coil region" evidence="5">
    <location>
        <begin position="159"/>
        <end position="200"/>
    </location>
</feature>
<evidence type="ECO:0000256" key="2">
    <source>
        <dbReference type="ARBA" id="ARBA00022771"/>
    </source>
</evidence>
<reference evidence="7 8" key="1">
    <citation type="submission" date="2019-05" db="EMBL/GenBank/DDBJ databases">
        <title>Mikania micrantha, genome provides insights into the molecular mechanism of rapid growth.</title>
        <authorList>
            <person name="Liu B."/>
        </authorList>
    </citation>
    <scope>NUCLEOTIDE SEQUENCE [LARGE SCALE GENOMIC DNA]</scope>
    <source>
        <strain evidence="7">NLD-2019</strain>
        <tissue evidence="7">Leaf</tissue>
    </source>
</reference>
<evidence type="ECO:0000313" key="8">
    <source>
        <dbReference type="Proteomes" id="UP000326396"/>
    </source>
</evidence>
<keyword evidence="2 4" id="KW-0863">Zinc-finger</keyword>
<evidence type="ECO:0000256" key="4">
    <source>
        <dbReference type="PROSITE-ProRule" id="PRU00175"/>
    </source>
</evidence>
<dbReference type="PANTHER" id="PTHR42647">
    <property type="entry name" value="SBP (S-RIBONUCLEASE BINDING PROTEIN) FAMILY PROTEIN"/>
    <property type="match status" value="1"/>
</dbReference>
<dbReference type="EMBL" id="SZYD01000014">
    <property type="protein sequence ID" value="KAD4178344.1"/>
    <property type="molecule type" value="Genomic_DNA"/>
</dbReference>
<dbReference type="PROSITE" id="PS50089">
    <property type="entry name" value="ZF_RING_2"/>
    <property type="match status" value="1"/>
</dbReference>
<dbReference type="Proteomes" id="UP000326396">
    <property type="component" value="Linkage Group LG4"/>
</dbReference>
<organism evidence="7 8">
    <name type="scientific">Mikania micrantha</name>
    <name type="common">bitter vine</name>
    <dbReference type="NCBI Taxonomy" id="192012"/>
    <lineage>
        <taxon>Eukaryota</taxon>
        <taxon>Viridiplantae</taxon>
        <taxon>Streptophyta</taxon>
        <taxon>Embryophyta</taxon>
        <taxon>Tracheophyta</taxon>
        <taxon>Spermatophyta</taxon>
        <taxon>Magnoliopsida</taxon>
        <taxon>eudicotyledons</taxon>
        <taxon>Gunneridae</taxon>
        <taxon>Pentapetalae</taxon>
        <taxon>asterids</taxon>
        <taxon>campanulids</taxon>
        <taxon>Asterales</taxon>
        <taxon>Asteraceae</taxon>
        <taxon>Asteroideae</taxon>
        <taxon>Heliantheae alliance</taxon>
        <taxon>Eupatorieae</taxon>
        <taxon>Mikania</taxon>
    </lineage>
</organism>
<proteinExistence type="predicted"/>
<protein>
    <recommendedName>
        <fullName evidence="6">RING-type domain-containing protein</fullName>
    </recommendedName>
</protein>
<name>A0A5N6MWT7_9ASTR</name>
<comment type="caution">
    <text evidence="7">The sequence shown here is derived from an EMBL/GenBank/DDBJ whole genome shotgun (WGS) entry which is preliminary data.</text>
</comment>
<evidence type="ECO:0000259" key="6">
    <source>
        <dbReference type="PROSITE" id="PS50089"/>
    </source>
</evidence>
<dbReference type="GO" id="GO:0008270">
    <property type="term" value="F:zinc ion binding"/>
    <property type="evidence" value="ECO:0007669"/>
    <property type="project" value="UniProtKB-KW"/>
</dbReference>
<evidence type="ECO:0000313" key="7">
    <source>
        <dbReference type="EMBL" id="KAD4178344.1"/>
    </source>
</evidence>
<evidence type="ECO:0000256" key="5">
    <source>
        <dbReference type="SAM" id="Coils"/>
    </source>
</evidence>
<dbReference type="PANTHER" id="PTHR42647:SF56">
    <property type="entry name" value="SBP (S-RIBONUCLEASE BINDING PROTEIN) FAMILY PROTEIN-RELATED"/>
    <property type="match status" value="1"/>
</dbReference>
<accession>A0A5N6MWT7</accession>
<dbReference type="AlphaFoldDB" id="A0A5N6MWT7"/>
<dbReference type="Gene3D" id="3.30.40.10">
    <property type="entry name" value="Zinc/RING finger domain, C3HC4 (zinc finger)"/>
    <property type="match status" value="1"/>
</dbReference>
<dbReference type="OrthoDB" id="1711136at2759"/>
<keyword evidence="8" id="KW-1185">Reference proteome</keyword>